<dbReference type="SUPFAM" id="SSF47413">
    <property type="entry name" value="lambda repressor-like DNA-binding domains"/>
    <property type="match status" value="1"/>
</dbReference>
<dbReference type="CDD" id="cd00093">
    <property type="entry name" value="HTH_XRE"/>
    <property type="match status" value="1"/>
</dbReference>
<accession>A0ABS9MDU4</accession>
<evidence type="ECO:0000313" key="3">
    <source>
        <dbReference type="Proteomes" id="UP001200313"/>
    </source>
</evidence>
<evidence type="ECO:0000313" key="2">
    <source>
        <dbReference type="EMBL" id="MCG4528977.1"/>
    </source>
</evidence>
<name>A0ABS9MDU4_9FIRM</name>
<sequence length="125" mass="13675">MTICERMFSLIGDQRGKQEELAAFLGIGPTTVTTWKKRNTDPPAKFVMRICEFLGCSPEYLLTGDDPSKDTRGDVCGISDEGLEIGALWDQLDKPGQAIILGKIYERLEGSGDANHADGRGLKRA</sequence>
<keyword evidence="3" id="KW-1185">Reference proteome</keyword>
<dbReference type="EMBL" id="JAKNJB010000053">
    <property type="protein sequence ID" value="MCG4528977.1"/>
    <property type="molecule type" value="Genomic_DNA"/>
</dbReference>
<evidence type="ECO:0000259" key="1">
    <source>
        <dbReference type="PROSITE" id="PS50943"/>
    </source>
</evidence>
<organism evidence="2 3">
    <name type="scientific">Intestinimonas massiliensis</name>
    <name type="common">ex Afouda et al. 2020</name>
    <dbReference type="NCBI Taxonomy" id="1673721"/>
    <lineage>
        <taxon>Bacteria</taxon>
        <taxon>Bacillati</taxon>
        <taxon>Bacillota</taxon>
        <taxon>Clostridia</taxon>
        <taxon>Eubacteriales</taxon>
        <taxon>Intestinimonas</taxon>
    </lineage>
</organism>
<dbReference type="Gene3D" id="1.10.260.40">
    <property type="entry name" value="lambda repressor-like DNA-binding domains"/>
    <property type="match status" value="1"/>
</dbReference>
<feature type="domain" description="HTH cro/C1-type" evidence="1">
    <location>
        <begin position="18"/>
        <end position="61"/>
    </location>
</feature>
<dbReference type="SMART" id="SM00530">
    <property type="entry name" value="HTH_XRE"/>
    <property type="match status" value="1"/>
</dbReference>
<dbReference type="PROSITE" id="PS50943">
    <property type="entry name" value="HTH_CROC1"/>
    <property type="match status" value="1"/>
</dbReference>
<dbReference type="Proteomes" id="UP001200313">
    <property type="component" value="Unassembled WGS sequence"/>
</dbReference>
<protein>
    <submittedName>
        <fullName evidence="2">Helix-turn-helix domain containing protein</fullName>
    </submittedName>
</protein>
<dbReference type="RefSeq" id="WP_238075183.1">
    <property type="nucleotide sequence ID" value="NZ_JAKNJB010000053.1"/>
</dbReference>
<dbReference type="InterPro" id="IPR010982">
    <property type="entry name" value="Lambda_DNA-bd_dom_sf"/>
</dbReference>
<reference evidence="2 3" key="1">
    <citation type="submission" date="2022-01" db="EMBL/GenBank/DDBJ databases">
        <title>Collection of gut derived symbiotic bacterial strains cultured from healthy donors.</title>
        <authorList>
            <person name="Lin H."/>
            <person name="Kohout C."/>
            <person name="Waligurski E."/>
            <person name="Pamer E.G."/>
        </authorList>
    </citation>
    <scope>NUCLEOTIDE SEQUENCE [LARGE SCALE GENOMIC DNA]</scope>
    <source>
        <strain evidence="2 3">DFI.3.7</strain>
    </source>
</reference>
<comment type="caution">
    <text evidence="2">The sequence shown here is derived from an EMBL/GenBank/DDBJ whole genome shotgun (WGS) entry which is preliminary data.</text>
</comment>
<dbReference type="InterPro" id="IPR001387">
    <property type="entry name" value="Cro/C1-type_HTH"/>
</dbReference>
<dbReference type="InterPro" id="IPR010744">
    <property type="entry name" value="Phage_CI_N"/>
</dbReference>
<proteinExistence type="predicted"/>
<dbReference type="Pfam" id="PF07022">
    <property type="entry name" value="Phage_CI_repr"/>
    <property type="match status" value="1"/>
</dbReference>
<gene>
    <name evidence="2" type="ORF">L0P79_18230</name>
</gene>